<protein>
    <submittedName>
        <fullName evidence="2">Uncharacterized protein</fullName>
    </submittedName>
</protein>
<dbReference type="Proteomes" id="UP000527355">
    <property type="component" value="Unassembled WGS sequence"/>
</dbReference>
<organism evidence="2 3">
    <name type="scientific">Myotis myotis</name>
    <name type="common">Greater mouse-eared bat</name>
    <name type="synonym">Vespertilio myotis</name>
    <dbReference type="NCBI Taxonomy" id="51298"/>
    <lineage>
        <taxon>Eukaryota</taxon>
        <taxon>Metazoa</taxon>
        <taxon>Chordata</taxon>
        <taxon>Craniata</taxon>
        <taxon>Vertebrata</taxon>
        <taxon>Euteleostomi</taxon>
        <taxon>Mammalia</taxon>
        <taxon>Eutheria</taxon>
        <taxon>Laurasiatheria</taxon>
        <taxon>Chiroptera</taxon>
        <taxon>Yangochiroptera</taxon>
        <taxon>Vespertilionidae</taxon>
        <taxon>Myotis</taxon>
    </lineage>
</organism>
<comment type="caution">
    <text evidence="2">The sequence shown here is derived from an EMBL/GenBank/DDBJ whole genome shotgun (WGS) entry which is preliminary data.</text>
</comment>
<feature type="region of interest" description="Disordered" evidence="1">
    <location>
        <begin position="16"/>
        <end position="53"/>
    </location>
</feature>
<name>A0A7J7UCV2_MYOMY</name>
<reference evidence="2 3" key="1">
    <citation type="journal article" date="2020" name="Nature">
        <title>Six reference-quality genomes reveal evolution of bat adaptations.</title>
        <authorList>
            <person name="Jebb D."/>
            <person name="Huang Z."/>
            <person name="Pippel M."/>
            <person name="Hughes G.M."/>
            <person name="Lavrichenko K."/>
            <person name="Devanna P."/>
            <person name="Winkler S."/>
            <person name="Jermiin L.S."/>
            <person name="Skirmuntt E.C."/>
            <person name="Katzourakis A."/>
            <person name="Burkitt-Gray L."/>
            <person name="Ray D.A."/>
            <person name="Sullivan K.A.M."/>
            <person name="Roscito J.G."/>
            <person name="Kirilenko B.M."/>
            <person name="Davalos L.M."/>
            <person name="Corthals A.P."/>
            <person name="Power M.L."/>
            <person name="Jones G."/>
            <person name="Ransome R.D."/>
            <person name="Dechmann D.K.N."/>
            <person name="Locatelli A.G."/>
            <person name="Puechmaille S.J."/>
            <person name="Fedrigo O."/>
            <person name="Jarvis E.D."/>
            <person name="Hiller M."/>
            <person name="Vernes S.C."/>
            <person name="Myers E.W."/>
            <person name="Teeling E.C."/>
        </authorList>
    </citation>
    <scope>NUCLEOTIDE SEQUENCE [LARGE SCALE GENOMIC DNA]</scope>
    <source>
        <strain evidence="2">MMyoMyo1</strain>
        <tissue evidence="2">Flight muscle</tissue>
    </source>
</reference>
<gene>
    <name evidence="2" type="ORF">mMyoMyo1_008758</name>
</gene>
<evidence type="ECO:0000313" key="2">
    <source>
        <dbReference type="EMBL" id="KAF6310700.1"/>
    </source>
</evidence>
<evidence type="ECO:0000256" key="1">
    <source>
        <dbReference type="SAM" id="MobiDB-lite"/>
    </source>
</evidence>
<dbReference type="EMBL" id="JABWUV010000013">
    <property type="protein sequence ID" value="KAF6310700.1"/>
    <property type="molecule type" value="Genomic_DNA"/>
</dbReference>
<accession>A0A7J7UCV2</accession>
<evidence type="ECO:0000313" key="3">
    <source>
        <dbReference type="Proteomes" id="UP000527355"/>
    </source>
</evidence>
<keyword evidence="3" id="KW-1185">Reference proteome</keyword>
<sequence>MGRRCRGGEQAGLAPTWAAFESAEAAQRSRGPQPHTSPQSRVPELGKEVPTGNKNYRLVKTSVDWGSVTQRLLETQLFLFKGWLRLPLNSSTRARLWGTQTHTRRNWIVWHQGRNSGAAFSQMEVLAGIIVPVLGPPWLQD</sequence>
<proteinExistence type="predicted"/>
<dbReference type="AlphaFoldDB" id="A0A7J7UCV2"/>